<dbReference type="PANTHER" id="PTHR37804:SF1">
    <property type="entry name" value="CDAA REGULATORY PROTEIN CDAR"/>
    <property type="match status" value="1"/>
</dbReference>
<comment type="caution">
    <text evidence="2">The sequence shown here is derived from an EMBL/GenBank/DDBJ whole genome shotgun (WGS) entry which is preliminary data.</text>
</comment>
<dbReference type="EMBL" id="JBHSEC010000014">
    <property type="protein sequence ID" value="MFC4410307.1"/>
    <property type="molecule type" value="Genomic_DNA"/>
</dbReference>
<dbReference type="InterPro" id="IPR053154">
    <property type="entry name" value="c-di-AMP_regulator"/>
</dbReference>
<dbReference type="Gene3D" id="2.170.120.40">
    <property type="entry name" value="YbbR-like domain"/>
    <property type="match status" value="2"/>
</dbReference>
<dbReference type="InterPro" id="IPR012505">
    <property type="entry name" value="YbbR"/>
</dbReference>
<evidence type="ECO:0000313" key="2">
    <source>
        <dbReference type="EMBL" id="MFC4410307.1"/>
    </source>
</evidence>
<keyword evidence="3" id="KW-1185">Reference proteome</keyword>
<evidence type="ECO:0000256" key="1">
    <source>
        <dbReference type="SAM" id="MobiDB-lite"/>
    </source>
</evidence>
<feature type="region of interest" description="Disordered" evidence="1">
    <location>
        <begin position="312"/>
        <end position="344"/>
    </location>
</feature>
<sequence>MDKLMDSPWFLRITALLLAMLLFFTVKSSDDDNKNAAGTSTEVMRDIPVEVYYDAENLVVSGIPDTVDVTIDGPLNLVQTERALRDFTIFVDLREYTLGEQTVKIQHENISEKLSVRIDPSVVNVVIEEKITETVRVEPEINEQLLSEDYIVTDVKVEPSTVQITGAKSTIDAIAFVKASVSGEEGMDETFTRNTRVRVLDKELNKLTVSIEPEEVSMTVTIEQYSREVPIELRQRGTPREGVTINSLSANQRTVRVYGKRSVVDEMESLVVDVDISDVTASQVQTLNLKAPKGISKLSRDEIEVNVAATVEEETPEGAEVPAETPTAQTPPTEVPSSTEQTEPVEAQKVFVEVPIEVRGLSDQYKSTFIQPDRGLLTLTVRGKPEQINQLNKSDFKLFVDASRAKEGENEMTVSVNGPESVDWSLSSNNITLQVERA</sequence>
<dbReference type="RefSeq" id="WP_378154003.1">
    <property type="nucleotide sequence ID" value="NZ_JBHSEC010000014.1"/>
</dbReference>
<protein>
    <submittedName>
        <fullName evidence="2">YbbR-like domain-containing protein</fullName>
    </submittedName>
</protein>
<gene>
    <name evidence="2" type="ORF">ACFOZY_07715</name>
</gene>
<dbReference type="Proteomes" id="UP001595817">
    <property type="component" value="Unassembled WGS sequence"/>
</dbReference>
<feature type="compositionally biased region" description="Low complexity" evidence="1">
    <location>
        <begin position="318"/>
        <end position="336"/>
    </location>
</feature>
<organism evidence="2 3">
    <name type="scientific">Chungangia koreensis</name>
    <dbReference type="NCBI Taxonomy" id="752657"/>
    <lineage>
        <taxon>Bacteria</taxon>
        <taxon>Bacillati</taxon>
        <taxon>Bacillota</taxon>
        <taxon>Bacilli</taxon>
        <taxon>Lactobacillales</taxon>
        <taxon>Chungangia</taxon>
    </lineage>
</organism>
<dbReference type="Pfam" id="PF07949">
    <property type="entry name" value="YbbR"/>
    <property type="match status" value="3"/>
</dbReference>
<proteinExistence type="predicted"/>
<name>A0ABV8X6S6_9LACT</name>
<accession>A0ABV8X6S6</accession>
<dbReference type="Gene3D" id="2.170.120.30">
    <property type="match status" value="2"/>
</dbReference>
<evidence type="ECO:0000313" key="3">
    <source>
        <dbReference type="Proteomes" id="UP001595817"/>
    </source>
</evidence>
<dbReference type="PANTHER" id="PTHR37804">
    <property type="entry name" value="CDAA REGULATORY PROTEIN CDAR"/>
    <property type="match status" value="1"/>
</dbReference>
<reference evidence="3" key="1">
    <citation type="journal article" date="2019" name="Int. J. Syst. Evol. Microbiol.">
        <title>The Global Catalogue of Microorganisms (GCM) 10K type strain sequencing project: providing services to taxonomists for standard genome sequencing and annotation.</title>
        <authorList>
            <consortium name="The Broad Institute Genomics Platform"/>
            <consortium name="The Broad Institute Genome Sequencing Center for Infectious Disease"/>
            <person name="Wu L."/>
            <person name="Ma J."/>
        </authorList>
    </citation>
    <scope>NUCLEOTIDE SEQUENCE [LARGE SCALE GENOMIC DNA]</scope>
    <source>
        <strain evidence="3">CCUG 59778</strain>
    </source>
</reference>